<reference evidence="2 3" key="1">
    <citation type="journal article" date="2018" name="Front. Microbiol.">
        <title>Genomic and genetic insights into a cosmopolitan fungus, Paecilomyces variotii (Eurotiales).</title>
        <authorList>
            <person name="Urquhart A.S."/>
            <person name="Mondo S.J."/>
            <person name="Makela M.R."/>
            <person name="Hane J.K."/>
            <person name="Wiebenga A."/>
            <person name="He G."/>
            <person name="Mihaltcheva S."/>
            <person name="Pangilinan J."/>
            <person name="Lipzen A."/>
            <person name="Barry K."/>
            <person name="de Vries R.P."/>
            <person name="Grigoriev I.V."/>
            <person name="Idnurm A."/>
        </authorList>
    </citation>
    <scope>NUCLEOTIDE SEQUENCE [LARGE SCALE GENOMIC DNA]</scope>
    <source>
        <strain evidence="2 3">CBS 101075</strain>
    </source>
</reference>
<keyword evidence="3" id="KW-1185">Reference proteome</keyword>
<dbReference type="GeneID" id="39598961"/>
<feature type="region of interest" description="Disordered" evidence="1">
    <location>
        <begin position="184"/>
        <end position="250"/>
    </location>
</feature>
<dbReference type="VEuPathDB" id="FungiDB:C8Q69DRAFT_454247"/>
<organism evidence="2 3">
    <name type="scientific">Byssochlamys spectabilis</name>
    <name type="common">Paecilomyces variotii</name>
    <dbReference type="NCBI Taxonomy" id="264951"/>
    <lineage>
        <taxon>Eukaryota</taxon>
        <taxon>Fungi</taxon>
        <taxon>Dikarya</taxon>
        <taxon>Ascomycota</taxon>
        <taxon>Pezizomycotina</taxon>
        <taxon>Eurotiomycetes</taxon>
        <taxon>Eurotiomycetidae</taxon>
        <taxon>Eurotiales</taxon>
        <taxon>Thermoascaceae</taxon>
        <taxon>Paecilomyces</taxon>
    </lineage>
</organism>
<feature type="compositionally biased region" description="Polar residues" evidence="1">
    <location>
        <begin position="44"/>
        <end position="53"/>
    </location>
</feature>
<feature type="region of interest" description="Disordered" evidence="1">
    <location>
        <begin position="33"/>
        <end position="58"/>
    </location>
</feature>
<comment type="caution">
    <text evidence="2">The sequence shown here is derived from an EMBL/GenBank/DDBJ whole genome shotgun (WGS) entry which is preliminary data.</text>
</comment>
<name>A0A443I857_BYSSP</name>
<sequence length="600" mass="67043">MSEKQLDNSNMMEGKTALEIEAAEALSLLSMGGHGESVRETEQRTNANLASTRDVNKGILSPGTAQAYRTLDTRARASTTSQAPVAPVAPAAMNQTALQAYLIHQQRLAGIAPDKIVMMDELRNNQQQAGWRRNRAPPPPIVQITNDGIVIPHIPPAQFNGAVPQAPAVTAQPAGTLQAALRSQLQRQGGGSVARGGGPSLRSRQTLRSRPHGGLGRIRRGTHRVSNGLQVSGSSGANSLIMTPQPERQTSLVIRPRPTPQLKTGHESDARTVNSDFNIFNAIMRHPELAFTLAKHLRVKELISLYAISRDFHNLMDTRFTTMVLTQATTKAPESANIFPFRCYQNLCIEDPARNPHPDLARAGLGVSRKVPSLRWLLMIFWRESVVMDIMRLMQRDGVGMPRDCIPAIKKLWFLMDIPDNARRIGIIQNSNLWSNADLFFASLFFVKLDMRFTDPLSGGGRDGMRRLVLAQPSFSLLWKLLRRTALQTHFETLKAYVRWKYRPLPHEADKTMFGVPPQEIGALQFEGYGKTGSKIRLQRVDELILKEGIRRRLSMHDRYMDMFLWGYVNPIMAQAAKEQRQQQNAETQGRANLLRITPA</sequence>
<dbReference type="RefSeq" id="XP_028489887.1">
    <property type="nucleotide sequence ID" value="XM_028629684.1"/>
</dbReference>
<feature type="compositionally biased region" description="Gly residues" evidence="1">
    <location>
        <begin position="188"/>
        <end position="199"/>
    </location>
</feature>
<protein>
    <submittedName>
        <fullName evidence="2">Uncharacterized protein</fullName>
    </submittedName>
</protein>
<accession>A0A443I857</accession>
<dbReference type="Proteomes" id="UP000283841">
    <property type="component" value="Unassembled WGS sequence"/>
</dbReference>
<proteinExistence type="predicted"/>
<dbReference type="STRING" id="264951.A0A443I857"/>
<feature type="compositionally biased region" description="Polar residues" evidence="1">
    <location>
        <begin position="224"/>
        <end position="250"/>
    </location>
</feature>
<evidence type="ECO:0000256" key="1">
    <source>
        <dbReference type="SAM" id="MobiDB-lite"/>
    </source>
</evidence>
<evidence type="ECO:0000313" key="3">
    <source>
        <dbReference type="Proteomes" id="UP000283841"/>
    </source>
</evidence>
<dbReference type="AlphaFoldDB" id="A0A443I857"/>
<feature type="compositionally biased region" description="Basic residues" evidence="1">
    <location>
        <begin position="205"/>
        <end position="223"/>
    </location>
</feature>
<dbReference type="EMBL" id="RCNU01000001">
    <property type="protein sequence ID" value="RWR00243.1"/>
    <property type="molecule type" value="Genomic_DNA"/>
</dbReference>
<gene>
    <name evidence="2" type="ORF">C8Q69DRAFT_454247</name>
</gene>
<evidence type="ECO:0000313" key="2">
    <source>
        <dbReference type="EMBL" id="RWR00243.1"/>
    </source>
</evidence>